<dbReference type="Proteomes" id="UP000285859">
    <property type="component" value="Unassembled WGS sequence"/>
</dbReference>
<dbReference type="EMBL" id="MTJS01000002">
    <property type="protein sequence ID" value="PFG89745.1"/>
    <property type="molecule type" value="Genomic_DNA"/>
</dbReference>
<dbReference type="InterPro" id="IPR003439">
    <property type="entry name" value="ABC_transporter-like_ATP-bd"/>
</dbReference>
<dbReference type="AlphaFoldDB" id="A0A2A9IR44"/>
<dbReference type="CDD" id="cd03268">
    <property type="entry name" value="ABC_BcrA_bacitracin_resist"/>
    <property type="match status" value="1"/>
</dbReference>
<name>A0A2A9IR44_9LACT</name>
<sequence>MQVKIQNLSKTYKEKQVLQDISFDIKSGTVCGLLGVNGAGKSTLMKILFGLISADTGKIFFDGQEKTNNQLGALIEAPAIYMNLSAFDNLKTKALLFGISDKRIHETLEVIGLAETGKKRAGKFSLGMKQRLGIGMAILTEPQFLILDEPTNGLDPDGIAELLNLILKLKAKGVTILISSHQLHEISKVASQIIILNKGKIRYNHANNKEDDIEQLFFKIVHGGM</sequence>
<dbReference type="EMBL" id="JAOWLP010000021">
    <property type="protein sequence ID" value="MDG4982440.1"/>
    <property type="molecule type" value="Genomic_DNA"/>
</dbReference>
<reference evidence="7" key="1">
    <citation type="submission" date="2017-01" db="EMBL/GenBank/DDBJ databases">
        <authorList>
            <person name="Lo R."/>
        </authorList>
    </citation>
    <scope>NUCLEOTIDE SEQUENCE</scope>
    <source>
        <strain evidence="7">537</strain>
    </source>
</reference>
<evidence type="ECO:0000256" key="3">
    <source>
        <dbReference type="ARBA" id="ARBA00022741"/>
    </source>
</evidence>
<dbReference type="SMR" id="A0A2A9IR44"/>
<evidence type="ECO:0000313" key="8">
    <source>
        <dbReference type="EMBL" id="RWR44604.1"/>
    </source>
</evidence>
<dbReference type="GO" id="GO:0016887">
    <property type="term" value="F:ATP hydrolysis activity"/>
    <property type="evidence" value="ECO:0007669"/>
    <property type="project" value="InterPro"/>
</dbReference>
<dbReference type="InterPro" id="IPR017871">
    <property type="entry name" value="ABC_transporter-like_CS"/>
</dbReference>
<reference evidence="7" key="2">
    <citation type="journal article" date="2018" name="Food Control">
        <title>Characterization of Lactococcus lactis isolates from herbs, fruits and vegetables for use as biopreservatives against Listeria monocytogenes in cheese.</title>
        <authorList>
            <person name="Ho V."/>
            <person name="Lo R."/>
            <person name="Bansal N."/>
            <person name="Turner M.S."/>
        </authorList>
    </citation>
    <scope>NUCLEOTIDE SEQUENCE</scope>
    <source>
        <strain evidence="7">537</strain>
    </source>
</reference>
<accession>A0A2A9IR44</accession>
<dbReference type="RefSeq" id="WP_015425986.1">
    <property type="nucleotide sequence ID" value="NZ_CABJEC010000003.1"/>
</dbReference>
<dbReference type="KEGG" id="llj:LG36_0638"/>
<dbReference type="Proteomes" id="UP001152656">
    <property type="component" value="Unassembled WGS sequence"/>
</dbReference>
<dbReference type="InterPro" id="IPR027417">
    <property type="entry name" value="P-loop_NTPase"/>
</dbReference>
<protein>
    <submittedName>
        <fullName evidence="7 8">ABC transporter ATP-binding protein</fullName>
    </submittedName>
</protein>
<evidence type="ECO:0000256" key="1">
    <source>
        <dbReference type="ARBA" id="ARBA00005417"/>
    </source>
</evidence>
<dbReference type="SUPFAM" id="SSF52540">
    <property type="entry name" value="P-loop containing nucleoside triphosphate hydrolases"/>
    <property type="match status" value="1"/>
</dbReference>
<dbReference type="PROSITE" id="PS00211">
    <property type="entry name" value="ABC_TRANSPORTER_1"/>
    <property type="match status" value="1"/>
</dbReference>
<dbReference type="PROSITE" id="PS50893">
    <property type="entry name" value="ABC_TRANSPORTER_2"/>
    <property type="match status" value="1"/>
</dbReference>
<keyword evidence="3" id="KW-0547">Nucleotide-binding</keyword>
<comment type="caution">
    <text evidence="8">The sequence shown here is derived from an EMBL/GenBank/DDBJ whole genome shotgun (WGS) entry which is preliminary data.</text>
</comment>
<dbReference type="EMBL" id="SAXH01000025">
    <property type="protein sequence ID" value="RWR44604.1"/>
    <property type="molecule type" value="Genomic_DNA"/>
</dbReference>
<evidence type="ECO:0000256" key="4">
    <source>
        <dbReference type="ARBA" id="ARBA00022840"/>
    </source>
</evidence>
<dbReference type="GO" id="GO:0005524">
    <property type="term" value="F:ATP binding"/>
    <property type="evidence" value="ECO:0007669"/>
    <property type="project" value="UniProtKB-KW"/>
</dbReference>
<dbReference type="PANTHER" id="PTHR43335:SF4">
    <property type="entry name" value="ABC TRANSPORTER, ATP-BINDING PROTEIN"/>
    <property type="match status" value="1"/>
</dbReference>
<evidence type="ECO:0000256" key="2">
    <source>
        <dbReference type="ARBA" id="ARBA00022448"/>
    </source>
</evidence>
<keyword evidence="4 8" id="KW-0067">ATP-binding</keyword>
<dbReference type="InterPro" id="IPR003593">
    <property type="entry name" value="AAA+_ATPase"/>
</dbReference>
<feature type="domain" description="ABC transporter" evidence="5">
    <location>
        <begin position="3"/>
        <end position="223"/>
    </location>
</feature>
<reference evidence="6" key="5">
    <citation type="journal article" date="2023" name="Food Microbiol.">
        <title>Evaluation of the fermentation potential of lactic acid bacteria isolated from herbs, fruits and vegetables as starter cultures in nut-based milk alternatives.</title>
        <authorList>
            <person name="Huang W."/>
            <person name="Dong A."/>
            <person name="Pham H.T."/>
            <person name="Zhou C."/>
            <person name="Huo Z."/>
            <person name="Watjen A.P."/>
            <person name="Prakash S."/>
            <person name="Bang-Berthelsen C.H."/>
            <person name="Turner M.S."/>
        </authorList>
    </citation>
    <scope>NUCLEOTIDE SEQUENCE</scope>
    <source>
        <strain evidence="6">581</strain>
    </source>
</reference>
<dbReference type="PANTHER" id="PTHR43335">
    <property type="entry name" value="ABC TRANSPORTER, ATP-BINDING PROTEIN"/>
    <property type="match status" value="1"/>
</dbReference>
<reference evidence="8 9" key="3">
    <citation type="submission" date="2019-01" db="EMBL/GenBank/DDBJ databases">
        <title>Whole genome sequence of Lactococcus lactis isolated from cow milk.</title>
        <authorList>
            <person name="Sundararaman A."/>
            <person name="Tamang J.-P."/>
            <person name="Halami P."/>
        </authorList>
    </citation>
    <scope>NUCLEOTIDE SEQUENCE [LARGE SCALE GENOMIC DNA]</scope>
    <source>
        <strain evidence="8 9">C2D</strain>
    </source>
</reference>
<evidence type="ECO:0000259" key="5">
    <source>
        <dbReference type="PROSITE" id="PS50893"/>
    </source>
</evidence>
<dbReference type="Pfam" id="PF00005">
    <property type="entry name" value="ABC_tran"/>
    <property type="match status" value="1"/>
</dbReference>
<dbReference type="Gene3D" id="3.40.50.300">
    <property type="entry name" value="P-loop containing nucleotide triphosphate hydrolases"/>
    <property type="match status" value="1"/>
</dbReference>
<organism evidence="8 9">
    <name type="scientific">Lactococcus lactis</name>
    <dbReference type="NCBI Taxonomy" id="1358"/>
    <lineage>
        <taxon>Bacteria</taxon>
        <taxon>Bacillati</taxon>
        <taxon>Bacillota</taxon>
        <taxon>Bacilli</taxon>
        <taxon>Lactobacillales</taxon>
        <taxon>Streptococcaceae</taxon>
        <taxon>Lactococcus</taxon>
    </lineage>
</organism>
<dbReference type="Proteomes" id="UP000225275">
    <property type="component" value="Unassembled WGS sequence"/>
</dbReference>
<evidence type="ECO:0000313" key="9">
    <source>
        <dbReference type="Proteomes" id="UP000285859"/>
    </source>
</evidence>
<dbReference type="SMART" id="SM00382">
    <property type="entry name" value="AAA"/>
    <property type="match status" value="1"/>
</dbReference>
<comment type="similarity">
    <text evidence="1">Belongs to the ABC transporter superfamily.</text>
</comment>
<evidence type="ECO:0000313" key="7">
    <source>
        <dbReference type="EMBL" id="PFG89745.1"/>
    </source>
</evidence>
<proteinExistence type="inferred from homology"/>
<evidence type="ECO:0000313" key="6">
    <source>
        <dbReference type="EMBL" id="MDG4982440.1"/>
    </source>
</evidence>
<reference evidence="6" key="4">
    <citation type="submission" date="2022-10" db="EMBL/GenBank/DDBJ databases">
        <authorList>
            <person name="Turner M.S."/>
            <person name="Huang W."/>
        </authorList>
    </citation>
    <scope>NUCLEOTIDE SEQUENCE</scope>
    <source>
        <strain evidence="6">581</strain>
    </source>
</reference>
<keyword evidence="2" id="KW-0813">Transport</keyword>
<gene>
    <name evidence="7" type="ORF">BW154_09825</name>
    <name evidence="8" type="ORF">EO246_11350</name>
    <name evidence="6" type="ORF">OGZ39_12430</name>
</gene>